<comment type="subcellular location">
    <subcellularLocation>
        <location evidence="2">Nucleus membrane</location>
        <topology evidence="2">Multi-pass membrane protein</topology>
    </subcellularLocation>
    <subcellularLocation>
        <location evidence="3">Rough endoplasmic reticulum membrane</location>
        <topology evidence="3">Multi-pass membrane protein</topology>
    </subcellularLocation>
</comment>
<evidence type="ECO:0000256" key="15">
    <source>
        <dbReference type="SAM" id="Phobius"/>
    </source>
</evidence>
<dbReference type="GO" id="GO:0031965">
    <property type="term" value="C:nuclear membrane"/>
    <property type="evidence" value="ECO:0007669"/>
    <property type="project" value="UniProtKB-SubCell"/>
</dbReference>
<sequence>MYVRRKNCEYSRIKRSSRKPKPCDAFSNNFGSYLKLFLIWSTIMVLDFLMEFRFEYMWPCWLLIRTINDSFKYQGMSALHTRTPSFPPPEKTAQLASLVTTRWPIVEFSVGVGKIARYHCCLPRVRGLLHADRANLGPHLLPARSLVVALSLRQHLRVDRASVACRTSGARKRRDQMLFPRVVMAHEEDTYITVLRALLPGLINLTSKQRSPTSLTYLHPTRGGATAGPACRVRSPLKAKWEGRTSDAMKPMLRRHTWGGGGFARLNVFATPRLDNEPMADGRRNRRMQEGMQEACPCVCVHAVTAETLTAQCGGPRSPTLRPLLGLWGALDEAKWLLTRFEPRRITPVHSFHDLDYSTLLSTTTHLRATYFDKQTRSPIPQGVFTGLFVCLFFLERGVCVPTVAMCFLFLYVEVAVRLRDPKTIPLSVDLCRPFAAHCHPHALCLSPFRFFCVFIRGTTALTSVLSQVDLHHVIEFCISLLSIVQSDINCAAIRGDGAEMYLIHLTSVDGAAELLDMVVNSSFRGQPRHLGGSLHKFLVGKWGFSRSIPSLSPARRLSVSQATIERPNWRQNFTGHQTAIKTLFTNHVGELANGQLPAPSPPNAITGSLPVGATAPATTLAVTTASTTTSTTSVASTSSKSSRKQQQQQSLTAAKSTPSAANCDHSLEVKSAPNHANADRKFFGGYDGTDHNHHHTQQLKESGEYSPCCEAPAISSSSSSLSGQEVALDARLSSASSSGASKRSVATTTANTSTTSPPPPPAPPPPPPPSQCNAATPTTTVATSTTATGKAKTSDKSSRAGKDASVYRLEDELRKLRHERQSMLVTESELRAQVTQLTTLERTSRTETSQARQEVEHLQSKLATVTQRLQTERENLQVAEKKAAEEKRQRAALEVSLAAEKRARKEAELALKATSTAASFGTATTSTTSQPSTTPPSIGSKAATTKPAVVPVGANRAPAGIISRCTSEACAHRMHDLETQVKALSRELAMKEAQLIAASQSNRAASPPTCSSAYAIERQQKMLLKQQSSEQSHRIADLMLHLGDLEAENARLKATLKAEDKMKQELLAGYHTSLKEITELNSTLTRKEYQIVELNMRLDLMNPNGPYSYMLGAGVGADADGRGGGHQRAPTGYMNGVGGGGGGGYGESGGGGGGGAGSLFPPRSTDADFDFGGGGGWPTFPTTSASPSVVFSDHHHHQQQQQQHHHRLRSDSTSAVLNVLLNTREDKAPIHPPPPHLQRFDTGVVDLEAASNSLSPPEFLSKLRSQLAMAGSNIGSTQQPAPISPPSRDTVSGGGGGSEVLSDGPTRTSSGATAEAADSDPGGGGEVVGGSGTAGD</sequence>
<dbReference type="GO" id="GO:0023041">
    <property type="term" value="P:neuronal signal transduction"/>
    <property type="evidence" value="ECO:0007669"/>
    <property type="project" value="InterPro"/>
</dbReference>
<feature type="region of interest" description="Disordered" evidence="14">
    <location>
        <begin position="1273"/>
        <end position="1337"/>
    </location>
</feature>
<feature type="compositionally biased region" description="Low complexity" evidence="14">
    <location>
        <begin position="914"/>
        <end position="938"/>
    </location>
</feature>
<feature type="transmembrane region" description="Helical" evidence="15">
    <location>
        <begin position="30"/>
        <end position="49"/>
    </location>
</feature>
<feature type="compositionally biased region" description="Low complexity" evidence="14">
    <location>
        <begin position="624"/>
        <end position="658"/>
    </location>
</feature>
<evidence type="ECO:0000256" key="7">
    <source>
        <dbReference type="ARBA" id="ARBA00022824"/>
    </source>
</evidence>
<evidence type="ECO:0000256" key="14">
    <source>
        <dbReference type="SAM" id="MobiDB-lite"/>
    </source>
</evidence>
<evidence type="ECO:0000256" key="6">
    <source>
        <dbReference type="ARBA" id="ARBA00022692"/>
    </source>
</evidence>
<organism evidence="16 17">
    <name type="scientific">Mesocestoides corti</name>
    <name type="common">Flatworm</name>
    <dbReference type="NCBI Taxonomy" id="53468"/>
    <lineage>
        <taxon>Eukaryota</taxon>
        <taxon>Metazoa</taxon>
        <taxon>Spiralia</taxon>
        <taxon>Lophotrochozoa</taxon>
        <taxon>Platyhelminthes</taxon>
        <taxon>Cestoda</taxon>
        <taxon>Eucestoda</taxon>
        <taxon>Cyclophyllidea</taxon>
        <taxon>Mesocestoididae</taxon>
        <taxon>Mesocestoides</taxon>
    </lineage>
</organism>
<feature type="compositionally biased region" description="Gly residues" evidence="14">
    <location>
        <begin position="1322"/>
        <end position="1337"/>
    </location>
</feature>
<keyword evidence="5" id="KW-0597">Phosphoprotein</keyword>
<feature type="compositionally biased region" description="Polar residues" evidence="14">
    <location>
        <begin position="1181"/>
        <end position="1190"/>
    </location>
</feature>
<keyword evidence="17" id="KW-1185">Reference proteome</keyword>
<comment type="function">
    <text evidence="1">Plays a role in the regulation of neuronal activity.</text>
</comment>
<gene>
    <name evidence="16" type="ORF">MCOS_LOCUS3149</name>
</gene>
<evidence type="ECO:0000256" key="10">
    <source>
        <dbReference type="ARBA" id="ARBA00023180"/>
    </source>
</evidence>
<evidence type="ECO:0000313" key="16">
    <source>
        <dbReference type="EMBL" id="VDD77146.1"/>
    </source>
</evidence>
<evidence type="ECO:0000256" key="3">
    <source>
        <dbReference type="ARBA" id="ARBA00004269"/>
    </source>
</evidence>
<evidence type="ECO:0000256" key="4">
    <source>
        <dbReference type="ARBA" id="ARBA00021882"/>
    </source>
</evidence>
<dbReference type="Pfam" id="PF09726">
    <property type="entry name" value="Macoilin"/>
    <property type="match status" value="3"/>
</dbReference>
<evidence type="ECO:0000256" key="9">
    <source>
        <dbReference type="ARBA" id="ARBA00023136"/>
    </source>
</evidence>
<keyword evidence="9 15" id="KW-0472">Membrane</keyword>
<evidence type="ECO:0000256" key="13">
    <source>
        <dbReference type="SAM" id="Coils"/>
    </source>
</evidence>
<evidence type="ECO:0000256" key="2">
    <source>
        <dbReference type="ARBA" id="ARBA00004232"/>
    </source>
</evidence>
<feature type="compositionally biased region" description="Low complexity" evidence="14">
    <location>
        <begin position="716"/>
        <end position="756"/>
    </location>
</feature>
<name>A0A158QTJ1_MESCO</name>
<proteinExistence type="predicted"/>
<feature type="compositionally biased region" description="Pro residues" evidence="14">
    <location>
        <begin position="757"/>
        <end position="771"/>
    </location>
</feature>
<keyword evidence="7" id="KW-0256">Endoplasmic reticulum</keyword>
<keyword evidence="6 15" id="KW-0812">Transmembrane</keyword>
<protein>
    <recommendedName>
        <fullName evidence="4">Macoilin</fullName>
    </recommendedName>
    <alternativeName>
        <fullName evidence="12">Transmembrane protein 57</fullName>
    </alternativeName>
</protein>
<keyword evidence="11" id="KW-0539">Nucleus</keyword>
<evidence type="ECO:0000256" key="5">
    <source>
        <dbReference type="ARBA" id="ARBA00022553"/>
    </source>
</evidence>
<keyword evidence="8 15" id="KW-1133">Transmembrane helix</keyword>
<feature type="coiled-coil region" evidence="13">
    <location>
        <begin position="849"/>
        <end position="904"/>
    </location>
</feature>
<feature type="coiled-coil region" evidence="13">
    <location>
        <begin position="1036"/>
        <end position="1066"/>
    </location>
</feature>
<feature type="region of interest" description="Disordered" evidence="14">
    <location>
        <begin position="914"/>
        <end position="947"/>
    </location>
</feature>
<feature type="compositionally biased region" description="Basic residues" evidence="14">
    <location>
        <begin position="1195"/>
        <end position="1209"/>
    </location>
</feature>
<dbReference type="OrthoDB" id="10071111at2759"/>
<reference evidence="16 17" key="1">
    <citation type="submission" date="2018-10" db="EMBL/GenBank/DDBJ databases">
        <authorList>
            <consortium name="Pathogen Informatics"/>
        </authorList>
    </citation>
    <scope>NUCLEOTIDE SEQUENCE [LARGE SCALE GENOMIC DNA]</scope>
</reference>
<dbReference type="Proteomes" id="UP000267029">
    <property type="component" value="Unassembled WGS sequence"/>
</dbReference>
<feature type="region of interest" description="Disordered" evidence="14">
    <location>
        <begin position="624"/>
        <end position="804"/>
    </location>
</feature>
<keyword evidence="10" id="KW-0325">Glycoprotein</keyword>
<feature type="region of interest" description="Disordered" evidence="14">
    <location>
        <begin position="1145"/>
        <end position="1212"/>
    </location>
</feature>
<feature type="compositionally biased region" description="Basic and acidic residues" evidence="14">
    <location>
        <begin position="793"/>
        <end position="803"/>
    </location>
</feature>
<evidence type="ECO:0000256" key="11">
    <source>
        <dbReference type="ARBA" id="ARBA00023242"/>
    </source>
</evidence>
<dbReference type="PANTHER" id="PTHR47464">
    <property type="entry name" value="MACOILIN"/>
    <property type="match status" value="1"/>
</dbReference>
<feature type="compositionally biased region" description="Gly residues" evidence="14">
    <location>
        <begin position="1145"/>
        <end position="1158"/>
    </location>
</feature>
<evidence type="ECO:0000256" key="8">
    <source>
        <dbReference type="ARBA" id="ARBA00022989"/>
    </source>
</evidence>
<dbReference type="InterPro" id="IPR019130">
    <property type="entry name" value="Macoilin"/>
</dbReference>
<keyword evidence="13" id="KW-0175">Coiled coil</keyword>
<dbReference type="PANTHER" id="PTHR47464:SF2">
    <property type="entry name" value="MACOILIN"/>
    <property type="match status" value="1"/>
</dbReference>
<dbReference type="GO" id="GO:0030867">
    <property type="term" value="C:rough endoplasmic reticulum membrane"/>
    <property type="evidence" value="ECO:0007669"/>
    <property type="project" value="UniProtKB-SubCell"/>
</dbReference>
<accession>A0A158QTJ1</accession>
<evidence type="ECO:0000256" key="1">
    <source>
        <dbReference type="ARBA" id="ARBA00003440"/>
    </source>
</evidence>
<dbReference type="STRING" id="53468.A0A158QTJ1"/>
<dbReference type="EMBL" id="UXSR01000648">
    <property type="protein sequence ID" value="VDD77146.1"/>
    <property type="molecule type" value="Genomic_DNA"/>
</dbReference>
<feature type="compositionally biased region" description="Low complexity" evidence="14">
    <location>
        <begin position="772"/>
        <end position="792"/>
    </location>
</feature>
<evidence type="ECO:0000256" key="12">
    <source>
        <dbReference type="ARBA" id="ARBA00031129"/>
    </source>
</evidence>
<evidence type="ECO:0000313" key="17">
    <source>
        <dbReference type="Proteomes" id="UP000267029"/>
    </source>
</evidence>